<evidence type="ECO:0000259" key="1">
    <source>
        <dbReference type="Pfam" id="PF04545"/>
    </source>
</evidence>
<dbReference type="Proteomes" id="UP000326837">
    <property type="component" value="Chromosome"/>
</dbReference>
<organism evidence="2 3">
    <name type="scientific">Lacipirellula parvula</name>
    <dbReference type="NCBI Taxonomy" id="2650471"/>
    <lineage>
        <taxon>Bacteria</taxon>
        <taxon>Pseudomonadati</taxon>
        <taxon>Planctomycetota</taxon>
        <taxon>Planctomycetia</taxon>
        <taxon>Pirellulales</taxon>
        <taxon>Lacipirellulaceae</taxon>
        <taxon>Lacipirellula</taxon>
    </lineage>
</organism>
<dbReference type="CDD" id="cd06171">
    <property type="entry name" value="Sigma70_r4"/>
    <property type="match status" value="1"/>
</dbReference>
<sequence>MELSDLKRLSKHEVTDLLRELSFREREVLRLLGGVSDGYEYTLDEVAHIFGIDAESIQTIANRAWVKLQQGSLLRDSVTGSIDVSTGRVQVSGVAVIGEARSDGVEVTLALPEFADDEAIVDTLVDLYRALNDMHVAAGGGGLKVDEGQSLAGMLSVEGVPQ</sequence>
<dbReference type="Gene3D" id="1.10.10.10">
    <property type="entry name" value="Winged helix-like DNA-binding domain superfamily/Winged helix DNA-binding domain"/>
    <property type="match status" value="1"/>
</dbReference>
<dbReference type="AlphaFoldDB" id="A0A5K7XAY4"/>
<dbReference type="InterPro" id="IPR036388">
    <property type="entry name" value="WH-like_DNA-bd_sf"/>
</dbReference>
<dbReference type="RefSeq" id="WP_152098018.1">
    <property type="nucleotide sequence ID" value="NZ_AP021861.1"/>
</dbReference>
<dbReference type="Pfam" id="PF04545">
    <property type="entry name" value="Sigma70_r4"/>
    <property type="match status" value="1"/>
</dbReference>
<dbReference type="InterPro" id="IPR013324">
    <property type="entry name" value="RNA_pol_sigma_r3/r4-like"/>
</dbReference>
<gene>
    <name evidence="2" type="ORF">PLANPX_1573</name>
</gene>
<dbReference type="EMBL" id="AP021861">
    <property type="protein sequence ID" value="BBO31961.1"/>
    <property type="molecule type" value="Genomic_DNA"/>
</dbReference>
<proteinExistence type="predicted"/>
<evidence type="ECO:0000313" key="3">
    <source>
        <dbReference type="Proteomes" id="UP000326837"/>
    </source>
</evidence>
<dbReference type="GO" id="GO:0003700">
    <property type="term" value="F:DNA-binding transcription factor activity"/>
    <property type="evidence" value="ECO:0007669"/>
    <property type="project" value="InterPro"/>
</dbReference>
<evidence type="ECO:0000313" key="2">
    <source>
        <dbReference type="EMBL" id="BBO31961.1"/>
    </source>
</evidence>
<dbReference type="InterPro" id="IPR007630">
    <property type="entry name" value="RNA_pol_sigma70_r4"/>
</dbReference>
<protein>
    <recommendedName>
        <fullName evidence="1">RNA polymerase sigma-70 region 4 domain-containing protein</fullName>
    </recommendedName>
</protein>
<name>A0A5K7XAY4_9BACT</name>
<accession>A0A5K7XAY4</accession>
<feature type="domain" description="RNA polymerase sigma-70 region 4" evidence="1">
    <location>
        <begin position="17"/>
        <end position="69"/>
    </location>
</feature>
<reference evidence="3" key="1">
    <citation type="submission" date="2019-10" db="EMBL/GenBank/DDBJ databases">
        <title>Lacipirellula parvula gen. nov., sp. nov., representing a lineage of planctomycetes widespread in freshwater anoxic habitats, and description of the family Lacipirellulaceae.</title>
        <authorList>
            <person name="Dedysh S.N."/>
            <person name="Kulichevskaya I.S."/>
            <person name="Beletsky A.V."/>
            <person name="Rakitin A.L."/>
            <person name="Mardanov A.V."/>
            <person name="Ivanova A.A."/>
            <person name="Saltykova V.X."/>
            <person name="Rijpstra W.I.C."/>
            <person name="Sinninghe Damste J.S."/>
            <person name="Ravin N.V."/>
        </authorList>
    </citation>
    <scope>NUCLEOTIDE SEQUENCE [LARGE SCALE GENOMIC DNA]</scope>
    <source>
        <strain evidence="3">PX69</strain>
    </source>
</reference>
<dbReference type="KEGG" id="lpav:PLANPX_1573"/>
<dbReference type="GO" id="GO:0006352">
    <property type="term" value="P:DNA-templated transcription initiation"/>
    <property type="evidence" value="ECO:0007669"/>
    <property type="project" value="InterPro"/>
</dbReference>
<keyword evidence="3" id="KW-1185">Reference proteome</keyword>
<dbReference type="SUPFAM" id="SSF88659">
    <property type="entry name" value="Sigma3 and sigma4 domains of RNA polymerase sigma factors"/>
    <property type="match status" value="1"/>
</dbReference>